<accession>A0AAF0C610</accession>
<dbReference type="EMBL" id="CP059736">
    <property type="protein sequence ID" value="WDE02098.1"/>
    <property type="molecule type" value="Genomic_DNA"/>
</dbReference>
<name>A0AAF0C610_9GAMM</name>
<sequence length="151" mass="16246">MPEETPGTVFGLSESLGYDSSKVSRNFTAFQDGSNTSAMSAKHMAQFTRPTKDGLAVQGPIHHSVFESMADEVRSQRVSKDKNFKGHMTNTVHISDQATSPRFTALGVKKRDDVGSGRGVILNSTAHGSSIDAGKTHLRVLKSNSHLDSTV</sequence>
<dbReference type="KEGG" id="tact:SG35_030510"/>
<dbReference type="RefSeq" id="WP_044830604.1">
    <property type="nucleotide sequence ID" value="NZ_CP059736.1"/>
</dbReference>
<keyword evidence="2" id="KW-1185">Reference proteome</keyword>
<organism evidence="1 2">
    <name type="scientific">Thalassomonas actiniarum</name>
    <dbReference type="NCBI Taxonomy" id="485447"/>
    <lineage>
        <taxon>Bacteria</taxon>
        <taxon>Pseudomonadati</taxon>
        <taxon>Pseudomonadota</taxon>
        <taxon>Gammaproteobacteria</taxon>
        <taxon>Alteromonadales</taxon>
        <taxon>Colwelliaceae</taxon>
        <taxon>Thalassomonas</taxon>
    </lineage>
</organism>
<dbReference type="AlphaFoldDB" id="A0AAF0C610"/>
<reference evidence="1 2" key="1">
    <citation type="journal article" date="2015" name="Genome Announc.">
        <title>Draft Genome Sequences of Marine Isolates of Thalassomonas viridans and Thalassomonas actiniarum.</title>
        <authorList>
            <person name="Olonade I."/>
            <person name="van Zyl L.J."/>
            <person name="Trindade M."/>
        </authorList>
    </citation>
    <scope>NUCLEOTIDE SEQUENCE [LARGE SCALE GENOMIC DNA]</scope>
    <source>
        <strain evidence="1 2">A5K-106</strain>
    </source>
</reference>
<evidence type="ECO:0000313" key="1">
    <source>
        <dbReference type="EMBL" id="WDE02098.1"/>
    </source>
</evidence>
<protein>
    <submittedName>
        <fullName evidence="1">Uncharacterized protein</fullName>
    </submittedName>
</protein>
<reference evidence="1 2" key="2">
    <citation type="journal article" date="2022" name="Mar. Drugs">
        <title>Bioassay-Guided Fractionation Leads to the Detection of Cholic Acid Generated by the Rare Thalassomonas sp.</title>
        <authorList>
            <person name="Pheiffer F."/>
            <person name="Schneider Y.K."/>
            <person name="Hansen E.H."/>
            <person name="Andersen J.H."/>
            <person name="Isaksson J."/>
            <person name="Busche T."/>
            <person name="R C."/>
            <person name="Kalinowski J."/>
            <person name="Zyl L.V."/>
            <person name="Trindade M."/>
        </authorList>
    </citation>
    <scope>NUCLEOTIDE SEQUENCE [LARGE SCALE GENOMIC DNA]</scope>
    <source>
        <strain evidence="1 2">A5K-106</strain>
    </source>
</reference>
<gene>
    <name evidence="1" type="ORF">SG35_030510</name>
</gene>
<evidence type="ECO:0000313" key="2">
    <source>
        <dbReference type="Proteomes" id="UP000032568"/>
    </source>
</evidence>
<dbReference type="Proteomes" id="UP000032568">
    <property type="component" value="Chromosome pTact"/>
</dbReference>
<proteinExistence type="predicted"/>